<dbReference type="PANTHER" id="PTHR12215">
    <property type="entry name" value="PHOSPHOPANTETHEINE TRANSFERASE"/>
    <property type="match status" value="1"/>
</dbReference>
<evidence type="ECO:0000256" key="1">
    <source>
        <dbReference type="ARBA" id="ARBA00010990"/>
    </source>
</evidence>
<dbReference type="InterPro" id="IPR037143">
    <property type="entry name" value="4-PPantetheinyl_Trfase_dom_sf"/>
</dbReference>
<comment type="caution">
    <text evidence="5">The sequence shown here is derived from an EMBL/GenBank/DDBJ whole genome shotgun (WGS) entry which is preliminary data.</text>
</comment>
<dbReference type="GO" id="GO:0000287">
    <property type="term" value="F:magnesium ion binding"/>
    <property type="evidence" value="ECO:0007669"/>
    <property type="project" value="InterPro"/>
</dbReference>
<dbReference type="GO" id="GO:0008897">
    <property type="term" value="F:holo-[acyl-carrier-protein] synthase activity"/>
    <property type="evidence" value="ECO:0007669"/>
    <property type="project" value="InterPro"/>
</dbReference>
<dbReference type="SUPFAM" id="SSF56214">
    <property type="entry name" value="4'-phosphopantetheinyl transferase"/>
    <property type="match status" value="2"/>
</dbReference>
<dbReference type="PANTHER" id="PTHR12215:SF10">
    <property type="entry name" value="L-AMINOADIPATE-SEMIALDEHYDE DEHYDROGENASE-PHOSPHOPANTETHEINYL TRANSFERASE"/>
    <property type="match status" value="1"/>
</dbReference>
<dbReference type="Gene3D" id="3.90.470.20">
    <property type="entry name" value="4'-phosphopantetheinyl transferase domain"/>
    <property type="match status" value="2"/>
</dbReference>
<evidence type="ECO:0000313" key="6">
    <source>
        <dbReference type="Proteomes" id="UP000198345"/>
    </source>
</evidence>
<reference evidence="5 6" key="1">
    <citation type="submission" date="2016-11" db="EMBL/GenBank/DDBJ databases">
        <title>Whole genomes of Flavobacteriaceae.</title>
        <authorList>
            <person name="Stine C."/>
            <person name="Li C."/>
            <person name="Tadesse D."/>
        </authorList>
    </citation>
    <scope>NUCLEOTIDE SEQUENCE [LARGE SCALE GENOMIC DNA]</scope>
    <source>
        <strain evidence="5 6">DSM 18292</strain>
    </source>
</reference>
<proteinExistence type="inferred from homology"/>
<dbReference type="Pfam" id="PF01648">
    <property type="entry name" value="ACPS"/>
    <property type="match status" value="1"/>
</dbReference>
<dbReference type="OrthoDB" id="9808281at2"/>
<name>A0A226H8B2_9FLAO</name>
<dbReference type="InterPro" id="IPR008278">
    <property type="entry name" value="4-PPantetheinyl_Trfase_dom"/>
</dbReference>
<evidence type="ECO:0000313" key="5">
    <source>
        <dbReference type="EMBL" id="OXA90088.1"/>
    </source>
</evidence>
<gene>
    <name evidence="5" type="ORF">B0A66_13415</name>
</gene>
<dbReference type="Pfam" id="PF22624">
    <property type="entry name" value="AASDHPPT_N"/>
    <property type="match status" value="1"/>
</dbReference>
<keyword evidence="2 5" id="KW-0808">Transferase</keyword>
<dbReference type="InterPro" id="IPR050559">
    <property type="entry name" value="P-Pant_transferase_sf"/>
</dbReference>
<feature type="domain" description="4'-phosphopantetheinyl transferase N-terminal" evidence="4">
    <location>
        <begin position="26"/>
        <end position="105"/>
    </location>
</feature>
<comment type="similarity">
    <text evidence="1">Belongs to the P-Pant transferase superfamily. Gsp/Sfp/HetI/AcpT family.</text>
</comment>
<dbReference type="GO" id="GO:0019878">
    <property type="term" value="P:lysine biosynthetic process via aminoadipic acid"/>
    <property type="evidence" value="ECO:0007669"/>
    <property type="project" value="TreeGrafter"/>
</dbReference>
<dbReference type="AlphaFoldDB" id="A0A226H8B2"/>
<evidence type="ECO:0000259" key="4">
    <source>
        <dbReference type="Pfam" id="PF22624"/>
    </source>
</evidence>
<keyword evidence="6" id="KW-1185">Reference proteome</keyword>
<evidence type="ECO:0000256" key="2">
    <source>
        <dbReference type="ARBA" id="ARBA00022679"/>
    </source>
</evidence>
<protein>
    <submittedName>
        <fullName evidence="5">4-phosphopantetheinyl transferase</fullName>
    </submittedName>
</protein>
<dbReference type="EMBL" id="MUGW01000026">
    <property type="protein sequence ID" value="OXA90088.1"/>
    <property type="molecule type" value="Genomic_DNA"/>
</dbReference>
<accession>A0A226H8B2</accession>
<organism evidence="5 6">
    <name type="scientific">Flavobacterium hercynium</name>
    <dbReference type="NCBI Taxonomy" id="387094"/>
    <lineage>
        <taxon>Bacteria</taxon>
        <taxon>Pseudomonadati</taxon>
        <taxon>Bacteroidota</taxon>
        <taxon>Flavobacteriia</taxon>
        <taxon>Flavobacteriales</taxon>
        <taxon>Flavobacteriaceae</taxon>
        <taxon>Flavobacterium</taxon>
    </lineage>
</organism>
<sequence>MSRKPEALVHIYFAYLSYENHEKLLKQYLHKFPVDYQEKIKRFRRWEDAQLSLLGRILLYKGVEEIYKQNPHTKIIKHTEYNKPYFDNDKIQFNISHSGEIVVCALSDEQEIGIDIEIVSDIKIADFRSQLTENEWQKIALAANANHSFFEYWAQKEAVIKTHGHGLSIPLTSFEIVDNTTTIHNEEYYLQQLNINEKYKCYLALKTNNSSITIKEFNHNEIL</sequence>
<dbReference type="GO" id="GO:0005829">
    <property type="term" value="C:cytosol"/>
    <property type="evidence" value="ECO:0007669"/>
    <property type="project" value="TreeGrafter"/>
</dbReference>
<dbReference type="InterPro" id="IPR055066">
    <property type="entry name" value="AASDHPPT_N"/>
</dbReference>
<evidence type="ECO:0000259" key="3">
    <source>
        <dbReference type="Pfam" id="PF01648"/>
    </source>
</evidence>
<dbReference type="Proteomes" id="UP000198345">
    <property type="component" value="Unassembled WGS sequence"/>
</dbReference>
<feature type="domain" description="4'-phosphopantetheinyl transferase" evidence="3">
    <location>
        <begin position="112"/>
        <end position="193"/>
    </location>
</feature>